<dbReference type="EMBL" id="BMAO01014056">
    <property type="protein sequence ID" value="GFQ92581.1"/>
    <property type="molecule type" value="Genomic_DNA"/>
</dbReference>
<protein>
    <submittedName>
        <fullName evidence="1">Uncharacterized protein</fullName>
    </submittedName>
</protein>
<accession>A0A8X6L224</accession>
<reference evidence="1" key="1">
    <citation type="submission" date="2020-07" db="EMBL/GenBank/DDBJ databases">
        <title>Multicomponent nature underlies the extraordinary mechanical properties of spider dragline silk.</title>
        <authorList>
            <person name="Kono N."/>
            <person name="Nakamura H."/>
            <person name="Mori M."/>
            <person name="Yoshida Y."/>
            <person name="Ohtoshi R."/>
            <person name="Malay A.D."/>
            <person name="Moran D.A.P."/>
            <person name="Tomita M."/>
            <person name="Numata K."/>
            <person name="Arakawa K."/>
        </authorList>
    </citation>
    <scope>NUCLEOTIDE SEQUENCE</scope>
</reference>
<comment type="caution">
    <text evidence="1">The sequence shown here is derived from an EMBL/GenBank/DDBJ whole genome shotgun (WGS) entry which is preliminary data.</text>
</comment>
<gene>
    <name evidence="1" type="ORF">TNCT_123321</name>
</gene>
<name>A0A8X6L224_TRICU</name>
<evidence type="ECO:0000313" key="2">
    <source>
        <dbReference type="Proteomes" id="UP000887116"/>
    </source>
</evidence>
<evidence type="ECO:0000313" key="1">
    <source>
        <dbReference type="EMBL" id="GFQ92581.1"/>
    </source>
</evidence>
<dbReference type="Proteomes" id="UP000887116">
    <property type="component" value="Unassembled WGS sequence"/>
</dbReference>
<organism evidence="1 2">
    <name type="scientific">Trichonephila clavata</name>
    <name type="common">Joro spider</name>
    <name type="synonym">Nephila clavata</name>
    <dbReference type="NCBI Taxonomy" id="2740835"/>
    <lineage>
        <taxon>Eukaryota</taxon>
        <taxon>Metazoa</taxon>
        <taxon>Ecdysozoa</taxon>
        <taxon>Arthropoda</taxon>
        <taxon>Chelicerata</taxon>
        <taxon>Arachnida</taxon>
        <taxon>Araneae</taxon>
        <taxon>Araneomorphae</taxon>
        <taxon>Entelegynae</taxon>
        <taxon>Araneoidea</taxon>
        <taxon>Nephilidae</taxon>
        <taxon>Trichonephila</taxon>
    </lineage>
</organism>
<proteinExistence type="predicted"/>
<keyword evidence="2" id="KW-1185">Reference proteome</keyword>
<dbReference type="AlphaFoldDB" id="A0A8X6L224"/>
<sequence length="70" mass="7935">MWDYPVKTEIDLEDHGDSPLTGTGQRLIEYWTCCSLSGAGFLLLQQFPIMHQSGWIFKFQSGTHSVWGSV</sequence>